<keyword evidence="3" id="KW-1185">Reference proteome</keyword>
<dbReference type="SUPFAM" id="SSF51905">
    <property type="entry name" value="FAD/NAD(P)-binding domain"/>
    <property type="match status" value="1"/>
</dbReference>
<dbReference type="Pfam" id="PF01593">
    <property type="entry name" value="Amino_oxidase"/>
    <property type="match status" value="1"/>
</dbReference>
<dbReference type="InterPro" id="IPR036188">
    <property type="entry name" value="FAD/NAD-bd_sf"/>
</dbReference>
<feature type="domain" description="Amine oxidase" evidence="1">
    <location>
        <begin position="93"/>
        <end position="578"/>
    </location>
</feature>
<evidence type="ECO:0000313" key="3">
    <source>
        <dbReference type="Proteomes" id="UP000269265"/>
    </source>
</evidence>
<name>A0A3R8T2G9_9BURK</name>
<sequence length="596" mass="65352">MAGPDRPVLTWSRRGWLGWGASALASAAALPGCGPRGATANGAVALPLKDDLEGGWLGQHAERGHAWRDGRWKPGGRVVFTRRVHTLVVGGGIAGLAAARVLQDNGLDDLAVLDLEDQPGGNARGHVLMGQPCPLGAHYLPVPGEDAHEVAQWLESQGVIRRQQGRWVGDERHLCHSPQERLFVPETADQQSGSYWPGHWQEGLLPAGAQTHAQHQRFQREVQALRQQLGFAMPTVRRPWNPGLAALDAITFDHWLDGRGLDDPGLRWALDYACRDDYGAGSARVSAWAGLQYFASRHVELAASGGHGDPDAVLTWPEGNAWLVRRLAHGLGDRLHPATVALAVTPSRTEVVVDTWSVRRNRPERFIARRVVMAAPLMVAGRLLPAPPAPLKAVLPLLRYAPWLVSNLALREPLIERQGAPLSWDNVAYAPHGPASLPEPSLGYVNARHQHLDPPPSGAPVVLTHYWALGGRDVQAEHHHRGLLWSQPWRWWAQRVVDDLARVHPDLPDKLQRIDLMRWGHAMAIPVPGLRGHPALAALADGESSRHSRLHWAHADLSAYSVFEEAFTHGVRAARQVLRAEGPPQRLAWGRPRSTA</sequence>
<dbReference type="InterPro" id="IPR002937">
    <property type="entry name" value="Amino_oxidase"/>
</dbReference>
<gene>
    <name evidence="2" type="ORF">EIP75_09230</name>
</gene>
<proteinExistence type="predicted"/>
<reference evidence="2 3" key="1">
    <citation type="submission" date="2018-12" db="EMBL/GenBank/DDBJ databases">
        <title>The whole draft genome of Aquabacterium sp. SJQ9.</title>
        <authorList>
            <person name="Sun L."/>
            <person name="Gao X."/>
            <person name="Chen W."/>
            <person name="Huang K."/>
        </authorList>
    </citation>
    <scope>NUCLEOTIDE SEQUENCE [LARGE SCALE GENOMIC DNA]</scope>
    <source>
        <strain evidence="2 3">SJQ9</strain>
    </source>
</reference>
<evidence type="ECO:0000313" key="2">
    <source>
        <dbReference type="EMBL" id="RRS04597.1"/>
    </source>
</evidence>
<accession>A0A3R8T2G9</accession>
<dbReference type="PANTHER" id="PTHR42923">
    <property type="entry name" value="PROTOPORPHYRINOGEN OXIDASE"/>
    <property type="match status" value="1"/>
</dbReference>
<protein>
    <recommendedName>
        <fullName evidence="1">Amine oxidase domain-containing protein</fullName>
    </recommendedName>
</protein>
<dbReference type="InterPro" id="IPR006311">
    <property type="entry name" value="TAT_signal"/>
</dbReference>
<comment type="caution">
    <text evidence="2">The sequence shown here is derived from an EMBL/GenBank/DDBJ whole genome shotgun (WGS) entry which is preliminary data.</text>
</comment>
<dbReference type="OrthoDB" id="127573at2"/>
<dbReference type="EMBL" id="RSED01000006">
    <property type="protein sequence ID" value="RRS04597.1"/>
    <property type="molecule type" value="Genomic_DNA"/>
</dbReference>
<organism evidence="2 3">
    <name type="scientific">Aquabacterium soli</name>
    <dbReference type="NCBI Taxonomy" id="2493092"/>
    <lineage>
        <taxon>Bacteria</taxon>
        <taxon>Pseudomonadati</taxon>
        <taxon>Pseudomonadota</taxon>
        <taxon>Betaproteobacteria</taxon>
        <taxon>Burkholderiales</taxon>
        <taxon>Aquabacterium</taxon>
    </lineage>
</organism>
<dbReference type="PANTHER" id="PTHR42923:SF39">
    <property type="entry name" value="AMINO OXIDASE"/>
    <property type="match status" value="1"/>
</dbReference>
<dbReference type="PROSITE" id="PS51318">
    <property type="entry name" value="TAT"/>
    <property type="match status" value="1"/>
</dbReference>
<dbReference type="InterPro" id="IPR050464">
    <property type="entry name" value="Zeta_carotene_desat/Oxidored"/>
</dbReference>
<dbReference type="Gene3D" id="3.50.50.60">
    <property type="entry name" value="FAD/NAD(P)-binding domain"/>
    <property type="match status" value="1"/>
</dbReference>
<dbReference type="RefSeq" id="WP_125242971.1">
    <property type="nucleotide sequence ID" value="NZ_RSED01000006.1"/>
</dbReference>
<dbReference type="GO" id="GO:0016491">
    <property type="term" value="F:oxidoreductase activity"/>
    <property type="evidence" value="ECO:0007669"/>
    <property type="project" value="InterPro"/>
</dbReference>
<evidence type="ECO:0000259" key="1">
    <source>
        <dbReference type="Pfam" id="PF01593"/>
    </source>
</evidence>
<dbReference type="AlphaFoldDB" id="A0A3R8T2G9"/>
<dbReference type="Proteomes" id="UP000269265">
    <property type="component" value="Unassembled WGS sequence"/>
</dbReference>